<dbReference type="Pfam" id="PF00095">
    <property type="entry name" value="WAP"/>
    <property type="match status" value="1"/>
</dbReference>
<sequence length="78" mass="8230">EKTVSLLLPPCRVRMLYLTALVFHIPHSLAAKSGECPPVPPGSTCVVPKSLCQHDGDCPGPEKCCSDGCGLLCTKPIL</sequence>
<dbReference type="InterPro" id="IPR008197">
    <property type="entry name" value="WAP_dom"/>
</dbReference>
<evidence type="ECO:0000256" key="1">
    <source>
        <dbReference type="SAM" id="SignalP"/>
    </source>
</evidence>
<proteinExistence type="predicted"/>
<feature type="chain" id="PRO_5025395030" description="WAP domain-containing protein" evidence="1">
    <location>
        <begin position="31"/>
        <end position="78"/>
    </location>
</feature>
<dbReference type="PROSITE" id="PS51390">
    <property type="entry name" value="WAP"/>
    <property type="match status" value="1"/>
</dbReference>
<keyword evidence="1" id="KW-0732">Signal</keyword>
<dbReference type="Gene3D" id="4.10.75.10">
    <property type="entry name" value="Elafin-like"/>
    <property type="match status" value="1"/>
</dbReference>
<reference evidence="3" key="2">
    <citation type="submission" date="2025-08" db="UniProtKB">
        <authorList>
            <consortium name="Ensembl"/>
        </authorList>
    </citation>
    <scope>IDENTIFICATION</scope>
</reference>
<dbReference type="SMART" id="SM00217">
    <property type="entry name" value="WAP"/>
    <property type="match status" value="1"/>
</dbReference>
<dbReference type="GO" id="GO:0030414">
    <property type="term" value="F:peptidase inhibitor activity"/>
    <property type="evidence" value="ECO:0007669"/>
    <property type="project" value="InterPro"/>
</dbReference>
<evidence type="ECO:0000259" key="2">
    <source>
        <dbReference type="PROSITE" id="PS51390"/>
    </source>
</evidence>
<keyword evidence="4" id="KW-1185">Reference proteome</keyword>
<dbReference type="PRINTS" id="PR00003">
    <property type="entry name" value="4DISULPHCORE"/>
</dbReference>
<feature type="domain" description="WAP" evidence="2">
    <location>
        <begin position="29"/>
        <end position="77"/>
    </location>
</feature>
<dbReference type="GO" id="GO:0005576">
    <property type="term" value="C:extracellular region"/>
    <property type="evidence" value="ECO:0007669"/>
    <property type="project" value="InterPro"/>
</dbReference>
<dbReference type="Proteomes" id="UP000472272">
    <property type="component" value="Chromosome 6"/>
</dbReference>
<dbReference type="InterPro" id="IPR036645">
    <property type="entry name" value="Elafin-like_sf"/>
</dbReference>
<reference evidence="3 4" key="1">
    <citation type="journal article" date="2019" name="Proc. Natl. Acad. Sci. U.S.A.">
        <title>Regulatory changes in pterin and carotenoid genes underlie balanced color polymorphisms in the wall lizard.</title>
        <authorList>
            <person name="Andrade P."/>
            <person name="Pinho C."/>
            <person name="Perez I de Lanuza G."/>
            <person name="Afonso S."/>
            <person name="Brejcha J."/>
            <person name="Rubin C.J."/>
            <person name="Wallerman O."/>
            <person name="Pereira P."/>
            <person name="Sabatino S.J."/>
            <person name="Bellati A."/>
            <person name="Pellitteri-Rosa D."/>
            <person name="Bosakova Z."/>
            <person name="Bunikis I."/>
            <person name="Carretero M.A."/>
            <person name="Feiner N."/>
            <person name="Marsik P."/>
            <person name="Pauperio F."/>
            <person name="Salvi D."/>
            <person name="Soler L."/>
            <person name="While G.M."/>
            <person name="Uller T."/>
            <person name="Font E."/>
            <person name="Andersson L."/>
            <person name="Carneiro M."/>
        </authorList>
    </citation>
    <scope>NUCLEOTIDE SEQUENCE</scope>
</reference>
<dbReference type="AlphaFoldDB" id="A0A670IH11"/>
<reference evidence="3" key="3">
    <citation type="submission" date="2025-09" db="UniProtKB">
        <authorList>
            <consortium name="Ensembl"/>
        </authorList>
    </citation>
    <scope>IDENTIFICATION</scope>
</reference>
<evidence type="ECO:0000313" key="4">
    <source>
        <dbReference type="Proteomes" id="UP000472272"/>
    </source>
</evidence>
<evidence type="ECO:0000313" key="3">
    <source>
        <dbReference type="Ensembl" id="ENSPMRP00000010632.1"/>
    </source>
</evidence>
<dbReference type="Ensembl" id="ENSPMRT00000011342.1">
    <property type="protein sequence ID" value="ENSPMRP00000010632.1"/>
    <property type="gene ID" value="ENSPMRG00000007073.1"/>
</dbReference>
<accession>A0A670IH11</accession>
<dbReference type="SUPFAM" id="SSF57256">
    <property type="entry name" value="Elafin-like"/>
    <property type="match status" value="1"/>
</dbReference>
<feature type="signal peptide" evidence="1">
    <location>
        <begin position="1"/>
        <end position="30"/>
    </location>
</feature>
<organism evidence="3 4">
    <name type="scientific">Podarcis muralis</name>
    <name type="common">Wall lizard</name>
    <name type="synonym">Lacerta muralis</name>
    <dbReference type="NCBI Taxonomy" id="64176"/>
    <lineage>
        <taxon>Eukaryota</taxon>
        <taxon>Metazoa</taxon>
        <taxon>Chordata</taxon>
        <taxon>Craniata</taxon>
        <taxon>Vertebrata</taxon>
        <taxon>Euteleostomi</taxon>
        <taxon>Lepidosauria</taxon>
        <taxon>Squamata</taxon>
        <taxon>Bifurcata</taxon>
        <taxon>Unidentata</taxon>
        <taxon>Episquamata</taxon>
        <taxon>Laterata</taxon>
        <taxon>Lacertibaenia</taxon>
        <taxon>Lacertidae</taxon>
        <taxon>Podarcis</taxon>
    </lineage>
</organism>
<protein>
    <recommendedName>
        <fullName evidence="2">WAP domain-containing protein</fullName>
    </recommendedName>
</protein>
<name>A0A670IH11_PODMU</name>